<evidence type="ECO:0000313" key="2">
    <source>
        <dbReference type="Proteomes" id="UP000676649"/>
    </source>
</evidence>
<accession>A0A975MN95</accession>
<sequence>MLNLAAVLSVPLAAFIAAVESNADKEVVADLVSTAKQQQKDIENNDLEVKRQQAGKRLNNAWKAAREGDLQLAGTSAENLGSGT</sequence>
<dbReference type="RefSeq" id="WP_215581702.1">
    <property type="nucleotide sequence ID" value="NZ_CP073754.1"/>
</dbReference>
<keyword evidence="2" id="KW-1185">Reference proteome</keyword>
<gene>
    <name evidence="1" type="ORF">KEF85_14245</name>
</gene>
<proteinExistence type="predicted"/>
<dbReference type="EMBL" id="CP073754">
    <property type="protein sequence ID" value="QWF70481.1"/>
    <property type="molecule type" value="Genomic_DNA"/>
</dbReference>
<reference evidence="1" key="1">
    <citation type="submission" date="2021-04" db="EMBL/GenBank/DDBJ databases">
        <title>Draft genome sequence data of methanotrophic Methylovulum sp. strain S1L and Methylomonas sp. strain S2AM isolated from boreal lake water columns.</title>
        <authorList>
            <person name="Rissanen A.J."/>
            <person name="Mangayil R."/>
            <person name="Svenning M.M."/>
            <person name="Khanongnuch R."/>
        </authorList>
    </citation>
    <scope>NUCLEOTIDE SEQUENCE</scope>
    <source>
        <strain evidence="1">S2AM</strain>
    </source>
</reference>
<name>A0A975MN95_9GAMM</name>
<protein>
    <submittedName>
        <fullName evidence="1">Uncharacterized protein</fullName>
    </submittedName>
</protein>
<dbReference type="KEGG" id="mpad:KEF85_14245"/>
<organism evidence="1 2">
    <name type="scientific">Methylomonas paludis</name>
    <dbReference type="NCBI Taxonomy" id="1173101"/>
    <lineage>
        <taxon>Bacteria</taxon>
        <taxon>Pseudomonadati</taxon>
        <taxon>Pseudomonadota</taxon>
        <taxon>Gammaproteobacteria</taxon>
        <taxon>Methylococcales</taxon>
        <taxon>Methylococcaceae</taxon>
        <taxon>Methylomonas</taxon>
    </lineage>
</organism>
<dbReference type="Proteomes" id="UP000676649">
    <property type="component" value="Chromosome"/>
</dbReference>
<evidence type="ECO:0000313" key="1">
    <source>
        <dbReference type="EMBL" id="QWF70481.1"/>
    </source>
</evidence>
<dbReference type="AlphaFoldDB" id="A0A975MN95"/>